<dbReference type="PANTHER" id="PTHR31029:SF4">
    <property type="entry name" value="CYCLIN-DEPENDENT KINASE-LIKE PROTEIN"/>
    <property type="match status" value="1"/>
</dbReference>
<evidence type="ECO:0000313" key="4">
    <source>
        <dbReference type="Proteomes" id="UP000054558"/>
    </source>
</evidence>
<evidence type="ECO:0000256" key="2">
    <source>
        <dbReference type="SAM" id="MobiDB-lite"/>
    </source>
</evidence>
<keyword evidence="4" id="KW-1185">Reference proteome</keyword>
<evidence type="ECO:0000313" key="3">
    <source>
        <dbReference type="EMBL" id="GAQ79450.1"/>
    </source>
</evidence>
<feature type="region of interest" description="Disordered" evidence="2">
    <location>
        <begin position="1"/>
        <end position="76"/>
    </location>
</feature>
<proteinExistence type="predicted"/>
<reference evidence="3 4" key="1">
    <citation type="journal article" date="2014" name="Nat. Commun.">
        <title>Klebsormidium flaccidum genome reveals primary factors for plant terrestrial adaptation.</title>
        <authorList>
            <person name="Hori K."/>
            <person name="Maruyama F."/>
            <person name="Fujisawa T."/>
            <person name="Togashi T."/>
            <person name="Yamamoto N."/>
            <person name="Seo M."/>
            <person name="Sato S."/>
            <person name="Yamada T."/>
            <person name="Mori H."/>
            <person name="Tajima N."/>
            <person name="Moriyama T."/>
            <person name="Ikeuchi M."/>
            <person name="Watanabe M."/>
            <person name="Wada H."/>
            <person name="Kobayashi K."/>
            <person name="Saito M."/>
            <person name="Masuda T."/>
            <person name="Sasaki-Sekimoto Y."/>
            <person name="Mashiguchi K."/>
            <person name="Awai K."/>
            <person name="Shimojima M."/>
            <person name="Masuda S."/>
            <person name="Iwai M."/>
            <person name="Nobusawa T."/>
            <person name="Narise T."/>
            <person name="Kondo S."/>
            <person name="Saito H."/>
            <person name="Sato R."/>
            <person name="Murakawa M."/>
            <person name="Ihara Y."/>
            <person name="Oshima-Yamada Y."/>
            <person name="Ohtaka K."/>
            <person name="Satoh M."/>
            <person name="Sonobe K."/>
            <person name="Ishii M."/>
            <person name="Ohtani R."/>
            <person name="Kanamori-Sato M."/>
            <person name="Honoki R."/>
            <person name="Miyazaki D."/>
            <person name="Mochizuki H."/>
            <person name="Umetsu J."/>
            <person name="Higashi K."/>
            <person name="Shibata D."/>
            <person name="Kamiya Y."/>
            <person name="Sato N."/>
            <person name="Nakamura Y."/>
            <person name="Tabata S."/>
            <person name="Ida S."/>
            <person name="Kurokawa K."/>
            <person name="Ohta H."/>
        </authorList>
    </citation>
    <scope>NUCLEOTIDE SEQUENCE [LARGE SCALE GENOMIC DNA]</scope>
    <source>
        <strain evidence="3 4">NIES-2285</strain>
    </source>
</reference>
<gene>
    <name evidence="3" type="ORF">KFL_000310010</name>
</gene>
<dbReference type="AlphaFoldDB" id="A0A1Y1HLG2"/>
<accession>A0A1Y1HLG2</accession>
<feature type="region of interest" description="Disordered" evidence="2">
    <location>
        <begin position="494"/>
        <end position="537"/>
    </location>
</feature>
<dbReference type="InterPro" id="IPR042316">
    <property type="entry name" value="IRKI-like"/>
</dbReference>
<feature type="coiled-coil region" evidence="1">
    <location>
        <begin position="96"/>
        <end position="196"/>
    </location>
</feature>
<organism evidence="3 4">
    <name type="scientific">Klebsormidium nitens</name>
    <name type="common">Green alga</name>
    <name type="synonym">Ulothrix nitens</name>
    <dbReference type="NCBI Taxonomy" id="105231"/>
    <lineage>
        <taxon>Eukaryota</taxon>
        <taxon>Viridiplantae</taxon>
        <taxon>Streptophyta</taxon>
        <taxon>Klebsormidiophyceae</taxon>
        <taxon>Klebsormidiales</taxon>
        <taxon>Klebsormidiaceae</taxon>
        <taxon>Klebsormidium</taxon>
    </lineage>
</organism>
<protein>
    <submittedName>
        <fullName evidence="3">Uncharacterized protein</fullName>
    </submittedName>
</protein>
<feature type="non-terminal residue" evidence="3">
    <location>
        <position position="1"/>
    </location>
</feature>
<name>A0A1Y1HLG2_KLENI</name>
<keyword evidence="1" id="KW-0175">Coiled coil</keyword>
<dbReference type="Proteomes" id="UP000054558">
    <property type="component" value="Unassembled WGS sequence"/>
</dbReference>
<sequence>GQDQQAPATRAQGGQLNGEPAKTPVALSQPQAATANPSSPRNKTAPPQVGSTFSSKTGVSVEGASAQAAYPENARTYSSVVKVGKQYTDGARRLVRAETDNRKNLANAQREKTQQRSVTQQIAKATGALRAEVAQLEKEKAEMGNNNSKKDEQIRQLSAELQRAARGWQDAWEQEASKYKADILNLKKRLEESDNHGKTLQAEVQRRGQEITREQARANAEAEKRVESETRLQALQKTSVHERLFNQVSGELAALKQQLGATSDANCIANRNALNSAVQNLKKKVVFCAMALMQESEPPVDPRALQPSAHFSNPEDRQALLEGLLSRILFQGFENEGFVPEGSACFGSKRDRCAKYEAQYKALTERDAAPPGYAEFLQERTALIQSELARLLNVDPSKCSANFGKYWAAALRDVFTLHLLTLAAPVLPRLIRRVRGDPFDPVYCEKTFACTREREGFVDTVAFMLYPGLCLMDEVVPGLTSEVYLENQLAAGQPESNGGELHVPNNGQASAEEQQKADEEMADAGPGRTVGNGDHTH</sequence>
<dbReference type="OrthoDB" id="785851at2759"/>
<evidence type="ECO:0000256" key="1">
    <source>
        <dbReference type="SAM" id="Coils"/>
    </source>
</evidence>
<dbReference type="PANTHER" id="PTHR31029">
    <property type="entry name" value="CYCLIN-DEPENDENT KINASE-LIKE PROTEIN"/>
    <property type="match status" value="1"/>
</dbReference>
<dbReference type="OMA" id="LGWSRAW"/>
<feature type="compositionally biased region" description="Polar residues" evidence="2">
    <location>
        <begin position="49"/>
        <end position="58"/>
    </location>
</feature>
<dbReference type="EMBL" id="DF236980">
    <property type="protein sequence ID" value="GAQ79450.1"/>
    <property type="molecule type" value="Genomic_DNA"/>
</dbReference>
<feature type="compositionally biased region" description="Polar residues" evidence="2">
    <location>
        <begin position="26"/>
        <end position="42"/>
    </location>
</feature>